<feature type="non-terminal residue" evidence="1">
    <location>
        <position position="1"/>
    </location>
</feature>
<dbReference type="Proteomes" id="UP001381693">
    <property type="component" value="Unassembled WGS sequence"/>
</dbReference>
<reference evidence="1 2" key="1">
    <citation type="submission" date="2023-11" db="EMBL/GenBank/DDBJ databases">
        <title>Halocaridina rubra genome assembly.</title>
        <authorList>
            <person name="Smith C."/>
        </authorList>
    </citation>
    <scope>NUCLEOTIDE SEQUENCE [LARGE SCALE GENOMIC DNA]</scope>
    <source>
        <strain evidence="1">EP-1</strain>
        <tissue evidence="1">Whole</tissue>
    </source>
</reference>
<dbReference type="EMBL" id="JAXCGZ010004099">
    <property type="protein sequence ID" value="KAK7082272.1"/>
    <property type="molecule type" value="Genomic_DNA"/>
</dbReference>
<comment type="caution">
    <text evidence="1">The sequence shown here is derived from an EMBL/GenBank/DDBJ whole genome shotgun (WGS) entry which is preliminary data.</text>
</comment>
<sequence>QETDVVDNTGITYNPADEEPCLETLSSLCPQKASEIKAATERRELIDQGVL</sequence>
<dbReference type="AlphaFoldDB" id="A0AAN8XDP2"/>
<gene>
    <name evidence="1" type="ORF">SK128_010092</name>
</gene>
<evidence type="ECO:0000313" key="1">
    <source>
        <dbReference type="EMBL" id="KAK7082272.1"/>
    </source>
</evidence>
<keyword evidence="2" id="KW-1185">Reference proteome</keyword>
<organism evidence="1 2">
    <name type="scientific">Halocaridina rubra</name>
    <name type="common">Hawaiian red shrimp</name>
    <dbReference type="NCBI Taxonomy" id="373956"/>
    <lineage>
        <taxon>Eukaryota</taxon>
        <taxon>Metazoa</taxon>
        <taxon>Ecdysozoa</taxon>
        <taxon>Arthropoda</taxon>
        <taxon>Crustacea</taxon>
        <taxon>Multicrustacea</taxon>
        <taxon>Malacostraca</taxon>
        <taxon>Eumalacostraca</taxon>
        <taxon>Eucarida</taxon>
        <taxon>Decapoda</taxon>
        <taxon>Pleocyemata</taxon>
        <taxon>Caridea</taxon>
        <taxon>Atyoidea</taxon>
        <taxon>Atyidae</taxon>
        <taxon>Halocaridina</taxon>
    </lineage>
</organism>
<accession>A0AAN8XDP2</accession>
<evidence type="ECO:0000313" key="2">
    <source>
        <dbReference type="Proteomes" id="UP001381693"/>
    </source>
</evidence>
<name>A0AAN8XDP2_HALRR</name>
<protein>
    <submittedName>
        <fullName evidence="1">Uncharacterized protein</fullName>
    </submittedName>
</protein>
<proteinExistence type="predicted"/>